<proteinExistence type="predicted"/>
<evidence type="ECO:0000313" key="3">
    <source>
        <dbReference type="Proteomes" id="UP000238312"/>
    </source>
</evidence>
<organism evidence="2 3">
    <name type="scientific">Nonomuraea fuscirosea</name>
    <dbReference type="NCBI Taxonomy" id="1291556"/>
    <lineage>
        <taxon>Bacteria</taxon>
        <taxon>Bacillati</taxon>
        <taxon>Actinomycetota</taxon>
        <taxon>Actinomycetes</taxon>
        <taxon>Streptosporangiales</taxon>
        <taxon>Streptosporangiaceae</taxon>
        <taxon>Nonomuraea</taxon>
    </lineage>
</organism>
<dbReference type="AlphaFoldDB" id="A0A2T0LVW5"/>
<reference evidence="2 3" key="1">
    <citation type="submission" date="2018-03" db="EMBL/GenBank/DDBJ databases">
        <title>Genomic Encyclopedia of Type Strains, Phase III (KMG-III): the genomes of soil and plant-associated and newly described type strains.</title>
        <authorList>
            <person name="Whitman W."/>
        </authorList>
    </citation>
    <scope>NUCLEOTIDE SEQUENCE [LARGE SCALE GENOMIC DNA]</scope>
    <source>
        <strain evidence="2 3">CGMCC 4.7104</strain>
    </source>
</reference>
<dbReference type="Proteomes" id="UP000238312">
    <property type="component" value="Unassembled WGS sequence"/>
</dbReference>
<sequence length="131" mass="15000">MARRERDLATDERKTTEQREAALRTRFDTQAARLTAVGDQLQIARDEIAELKRQKEDERERAAAAAADAREARTETKAVREELKQVRAELKDVAVKLSAAQREPAKRRPLWPWPRANSRKPTKDSRTLIAA</sequence>
<name>A0A2T0LVW5_9ACTN</name>
<dbReference type="RefSeq" id="WP_106252972.1">
    <property type="nucleotide sequence ID" value="NZ_PVNG01000041.1"/>
</dbReference>
<protein>
    <submittedName>
        <fullName evidence="2">Uncharacterized protein</fullName>
    </submittedName>
</protein>
<gene>
    <name evidence="2" type="ORF">B0I32_14138</name>
</gene>
<dbReference type="EMBL" id="PVNG01000041">
    <property type="protein sequence ID" value="PRX48082.1"/>
    <property type="molecule type" value="Genomic_DNA"/>
</dbReference>
<evidence type="ECO:0000313" key="2">
    <source>
        <dbReference type="EMBL" id="PRX48082.1"/>
    </source>
</evidence>
<feature type="region of interest" description="Disordered" evidence="1">
    <location>
        <begin position="98"/>
        <end position="131"/>
    </location>
</feature>
<comment type="caution">
    <text evidence="2">The sequence shown here is derived from an EMBL/GenBank/DDBJ whole genome shotgun (WGS) entry which is preliminary data.</text>
</comment>
<feature type="region of interest" description="Disordered" evidence="1">
    <location>
        <begin position="53"/>
        <end position="76"/>
    </location>
</feature>
<feature type="region of interest" description="Disordered" evidence="1">
    <location>
        <begin position="1"/>
        <end position="20"/>
    </location>
</feature>
<accession>A0A2T0LVW5</accession>
<keyword evidence="3" id="KW-1185">Reference proteome</keyword>
<feature type="compositionally biased region" description="Basic and acidic residues" evidence="1">
    <location>
        <begin position="121"/>
        <end position="131"/>
    </location>
</feature>
<evidence type="ECO:0000256" key="1">
    <source>
        <dbReference type="SAM" id="MobiDB-lite"/>
    </source>
</evidence>